<keyword evidence="3" id="KW-1185">Reference proteome</keyword>
<evidence type="ECO:0000313" key="3">
    <source>
        <dbReference type="Proteomes" id="UP000230069"/>
    </source>
</evidence>
<dbReference type="OrthoDB" id="1908269at2759"/>
<accession>A0A2G5ECI7</accession>
<keyword evidence="1" id="KW-0472">Membrane</keyword>
<evidence type="ECO:0000313" key="2">
    <source>
        <dbReference type="EMBL" id="PIA53478.1"/>
    </source>
</evidence>
<proteinExistence type="predicted"/>
<feature type="transmembrane region" description="Helical" evidence="1">
    <location>
        <begin position="48"/>
        <end position="70"/>
    </location>
</feature>
<organism evidence="2 3">
    <name type="scientific">Aquilegia coerulea</name>
    <name type="common">Rocky mountain columbine</name>
    <dbReference type="NCBI Taxonomy" id="218851"/>
    <lineage>
        <taxon>Eukaryota</taxon>
        <taxon>Viridiplantae</taxon>
        <taxon>Streptophyta</taxon>
        <taxon>Embryophyta</taxon>
        <taxon>Tracheophyta</taxon>
        <taxon>Spermatophyta</taxon>
        <taxon>Magnoliopsida</taxon>
        <taxon>Ranunculales</taxon>
        <taxon>Ranunculaceae</taxon>
        <taxon>Thalictroideae</taxon>
        <taxon>Aquilegia</taxon>
    </lineage>
</organism>
<evidence type="ECO:0000256" key="1">
    <source>
        <dbReference type="SAM" id="Phobius"/>
    </source>
</evidence>
<protein>
    <submittedName>
        <fullName evidence="2">Uncharacterized protein</fullName>
    </submittedName>
</protein>
<dbReference type="AlphaFoldDB" id="A0A2G5ECI7"/>
<dbReference type="InParanoid" id="A0A2G5ECI7"/>
<dbReference type="EMBL" id="KZ305026">
    <property type="protein sequence ID" value="PIA53478.1"/>
    <property type="molecule type" value="Genomic_DNA"/>
</dbReference>
<reference evidence="2 3" key="1">
    <citation type="submission" date="2017-09" db="EMBL/GenBank/DDBJ databases">
        <title>WGS assembly of Aquilegia coerulea Goldsmith.</title>
        <authorList>
            <person name="Hodges S."/>
            <person name="Kramer E."/>
            <person name="Nordborg M."/>
            <person name="Tomkins J."/>
            <person name="Borevitz J."/>
            <person name="Derieg N."/>
            <person name="Yan J."/>
            <person name="Mihaltcheva S."/>
            <person name="Hayes R.D."/>
            <person name="Rokhsar D."/>
        </authorList>
    </citation>
    <scope>NUCLEOTIDE SEQUENCE [LARGE SCALE GENOMIC DNA]</scope>
    <source>
        <strain evidence="3">cv. Goldsmith</strain>
    </source>
</reference>
<gene>
    <name evidence="2" type="ORF">AQUCO_00900222v1</name>
</gene>
<keyword evidence="1" id="KW-1133">Transmembrane helix</keyword>
<dbReference type="Proteomes" id="UP000230069">
    <property type="component" value="Unassembled WGS sequence"/>
</dbReference>
<keyword evidence="1" id="KW-0812">Transmembrane</keyword>
<sequence length="74" mass="8249">MGAFVFPMVLATSMRKLLKTIASLKKIEEKTPLQILTWSLQLAKSLNMFIFGIIGAATGCLVVIFIALWISKYE</sequence>
<name>A0A2G5ECI7_AQUCA</name>